<protein>
    <recommendedName>
        <fullName evidence="3">CAAX prenyl protease 2/Lysostaphin resistance protein A-like domain-containing protein</fullName>
    </recommendedName>
</protein>
<accession>A0A2T8FGG2</accession>
<proteinExistence type="predicted"/>
<feature type="compositionally biased region" description="Basic and acidic residues" evidence="1">
    <location>
        <begin position="41"/>
        <end position="51"/>
    </location>
</feature>
<dbReference type="AlphaFoldDB" id="A0A2T8FGG2"/>
<evidence type="ECO:0000259" key="3">
    <source>
        <dbReference type="Pfam" id="PF02517"/>
    </source>
</evidence>
<dbReference type="PANTHER" id="PTHR36435:SF1">
    <property type="entry name" value="CAAX AMINO TERMINAL PROTEASE FAMILY PROTEIN"/>
    <property type="match status" value="1"/>
</dbReference>
<evidence type="ECO:0000256" key="2">
    <source>
        <dbReference type="SAM" id="Phobius"/>
    </source>
</evidence>
<dbReference type="GO" id="GO:0004175">
    <property type="term" value="F:endopeptidase activity"/>
    <property type="evidence" value="ECO:0007669"/>
    <property type="project" value="UniProtKB-ARBA"/>
</dbReference>
<reference evidence="4 5" key="1">
    <citation type="submission" date="2018-04" db="EMBL/GenBank/DDBJ databases">
        <title>Genome of Nocardioides gansuensis WSJ-1.</title>
        <authorList>
            <person name="Wu S."/>
            <person name="Wang G."/>
        </authorList>
    </citation>
    <scope>NUCLEOTIDE SEQUENCE [LARGE SCALE GENOMIC DNA]</scope>
    <source>
        <strain evidence="4 5">WSJ-1</strain>
    </source>
</reference>
<keyword evidence="2" id="KW-0812">Transmembrane</keyword>
<dbReference type="InterPro" id="IPR003675">
    <property type="entry name" value="Rce1/LyrA-like_dom"/>
</dbReference>
<feature type="transmembrane region" description="Helical" evidence="2">
    <location>
        <begin position="507"/>
        <end position="524"/>
    </location>
</feature>
<evidence type="ECO:0000313" key="5">
    <source>
        <dbReference type="Proteomes" id="UP000246018"/>
    </source>
</evidence>
<keyword evidence="2" id="KW-0472">Membrane</keyword>
<comment type="caution">
    <text evidence="4">The sequence shown here is derived from an EMBL/GenBank/DDBJ whole genome shotgun (WGS) entry which is preliminary data.</text>
</comment>
<evidence type="ECO:0000256" key="1">
    <source>
        <dbReference type="SAM" id="MobiDB-lite"/>
    </source>
</evidence>
<gene>
    <name evidence="4" type="ORF">DDE18_04175</name>
</gene>
<feature type="compositionally biased region" description="Basic and acidic residues" evidence="1">
    <location>
        <begin position="209"/>
        <end position="218"/>
    </location>
</feature>
<name>A0A2T8FGG2_9ACTN</name>
<sequence>MVLDHPTRRGVDGRLWVARCQHPPHPCRRPGSPQQVPGQGDRLDPRGRRAEPAVTEDAASRGRHHGARRAERHRGAAREVPGVETAGTPRCGSRVPRRDTATGPLQRCVPRPGLGMDSGVEPVVAEVELPVPAQFSDDQRRVLIAHAVVADAPGHGLRCGWAPAQPEPRAGRGWSPALDLAMALTSPATARTRPPAVPFRCHPSCTSLHEDRDHREGSPFHPQPGHPDCRGKLASISTGESGRDAGRELGRGATAEACLQGSTAARHTSQASDRPICERDLFVTNSLCHPSGMDGDLAVRERALVTSPPTGSVAGKQRQGSVSVGALVPVSLVALSSLAPVVGSDLGHGPTRLLLAGLAVLTLYAAVTGHRGGTQLGLGLTGTVAACSLLPWQLAWWPLPGLVGVAVYLLARTLTGDQTDTHRTGIRLGRVSAEEIWMVAGVVLTSASVLLVFSRAAPPRIGAGASFLTTMTPWSLVIAGLAFGLLNALVEELLFRGAVLHHLGNALGKWTAVLVQALAFGMLHLNGYPYGPVGVGLAFVYGLLLGAMRLRSGGLLAPWIAHVLTDLVIFGLIVSTAT</sequence>
<feature type="transmembrane region" description="Helical" evidence="2">
    <location>
        <begin position="555"/>
        <end position="577"/>
    </location>
</feature>
<feature type="transmembrane region" description="Helical" evidence="2">
    <location>
        <begin position="530"/>
        <end position="548"/>
    </location>
</feature>
<feature type="region of interest" description="Disordered" evidence="1">
    <location>
        <begin position="22"/>
        <end position="113"/>
    </location>
</feature>
<feature type="domain" description="CAAX prenyl protease 2/Lysostaphin resistance protein A-like" evidence="3">
    <location>
        <begin position="474"/>
        <end position="568"/>
    </location>
</feature>
<dbReference type="Proteomes" id="UP000246018">
    <property type="component" value="Unassembled WGS sequence"/>
</dbReference>
<feature type="transmembrane region" description="Helical" evidence="2">
    <location>
        <begin position="474"/>
        <end position="495"/>
    </location>
</feature>
<dbReference type="Pfam" id="PF02517">
    <property type="entry name" value="Rce1-like"/>
    <property type="match status" value="1"/>
</dbReference>
<feature type="compositionally biased region" description="Basic residues" evidence="1">
    <location>
        <begin position="61"/>
        <end position="72"/>
    </location>
</feature>
<dbReference type="GO" id="GO:0080120">
    <property type="term" value="P:CAAX-box protein maturation"/>
    <property type="evidence" value="ECO:0007669"/>
    <property type="project" value="UniProtKB-ARBA"/>
</dbReference>
<dbReference type="EMBL" id="QDGZ01000001">
    <property type="protein sequence ID" value="PVG84795.1"/>
    <property type="molecule type" value="Genomic_DNA"/>
</dbReference>
<dbReference type="OrthoDB" id="4772204at2"/>
<keyword evidence="2" id="KW-1133">Transmembrane helix</keyword>
<organism evidence="4 5">
    <name type="scientific">Nocardioides gansuensis</name>
    <dbReference type="NCBI Taxonomy" id="2138300"/>
    <lineage>
        <taxon>Bacteria</taxon>
        <taxon>Bacillati</taxon>
        <taxon>Actinomycetota</taxon>
        <taxon>Actinomycetes</taxon>
        <taxon>Propionibacteriales</taxon>
        <taxon>Nocardioidaceae</taxon>
        <taxon>Nocardioides</taxon>
    </lineage>
</organism>
<dbReference type="InterPro" id="IPR052710">
    <property type="entry name" value="CAAX_protease"/>
</dbReference>
<dbReference type="PANTHER" id="PTHR36435">
    <property type="entry name" value="SLR1288 PROTEIN"/>
    <property type="match status" value="1"/>
</dbReference>
<feature type="transmembrane region" description="Helical" evidence="2">
    <location>
        <begin position="436"/>
        <end position="454"/>
    </location>
</feature>
<feature type="region of interest" description="Disordered" evidence="1">
    <location>
        <begin position="209"/>
        <end position="247"/>
    </location>
</feature>
<feature type="transmembrane region" description="Helical" evidence="2">
    <location>
        <begin position="394"/>
        <end position="415"/>
    </location>
</feature>
<evidence type="ECO:0000313" key="4">
    <source>
        <dbReference type="EMBL" id="PVG84795.1"/>
    </source>
</evidence>
<keyword evidence="5" id="KW-1185">Reference proteome</keyword>